<evidence type="ECO:0000256" key="1">
    <source>
        <dbReference type="SAM" id="MobiDB-lite"/>
    </source>
</evidence>
<sequence length="193" mass="21547">MTTPSGSAPTVPVALNFLKEFDNETIVSTAERAHQLLLHYSIIPKDQTRVLEEAKKELDRFELWATTSRVFLPEPDSLDHRLRSEARADRLPRLLIINFLEIICTDMLGVFAGRELTDEEMVTSLKAPVSTIPALCLRYLEQSCSEDARLELLLRIGESMNTMEEVVKAVHKAKDPAAPSGGKSQEKGAENTL</sequence>
<dbReference type="EMBL" id="ML977026">
    <property type="protein sequence ID" value="KAF1950405.1"/>
    <property type="molecule type" value="Genomic_DNA"/>
</dbReference>
<dbReference type="AlphaFoldDB" id="A0A6A5TC94"/>
<feature type="compositionally biased region" description="Basic and acidic residues" evidence="1">
    <location>
        <begin position="184"/>
        <end position="193"/>
    </location>
</feature>
<organism evidence="2 3">
    <name type="scientific">Byssothecium circinans</name>
    <dbReference type="NCBI Taxonomy" id="147558"/>
    <lineage>
        <taxon>Eukaryota</taxon>
        <taxon>Fungi</taxon>
        <taxon>Dikarya</taxon>
        <taxon>Ascomycota</taxon>
        <taxon>Pezizomycotina</taxon>
        <taxon>Dothideomycetes</taxon>
        <taxon>Pleosporomycetidae</taxon>
        <taxon>Pleosporales</taxon>
        <taxon>Massarineae</taxon>
        <taxon>Massarinaceae</taxon>
        <taxon>Byssothecium</taxon>
    </lineage>
</organism>
<proteinExistence type="predicted"/>
<gene>
    <name evidence="2" type="ORF">CC80DRAFT_554398</name>
</gene>
<evidence type="ECO:0000313" key="3">
    <source>
        <dbReference type="Proteomes" id="UP000800035"/>
    </source>
</evidence>
<name>A0A6A5TC94_9PLEO</name>
<feature type="region of interest" description="Disordered" evidence="1">
    <location>
        <begin position="172"/>
        <end position="193"/>
    </location>
</feature>
<keyword evidence="3" id="KW-1185">Reference proteome</keyword>
<dbReference type="Proteomes" id="UP000800035">
    <property type="component" value="Unassembled WGS sequence"/>
</dbReference>
<evidence type="ECO:0000313" key="2">
    <source>
        <dbReference type="EMBL" id="KAF1950405.1"/>
    </source>
</evidence>
<protein>
    <submittedName>
        <fullName evidence="2">Uncharacterized protein</fullName>
    </submittedName>
</protein>
<accession>A0A6A5TC94</accession>
<reference evidence="2" key="1">
    <citation type="journal article" date="2020" name="Stud. Mycol.">
        <title>101 Dothideomycetes genomes: a test case for predicting lifestyles and emergence of pathogens.</title>
        <authorList>
            <person name="Haridas S."/>
            <person name="Albert R."/>
            <person name="Binder M."/>
            <person name="Bloem J."/>
            <person name="Labutti K."/>
            <person name="Salamov A."/>
            <person name="Andreopoulos B."/>
            <person name="Baker S."/>
            <person name="Barry K."/>
            <person name="Bills G."/>
            <person name="Bluhm B."/>
            <person name="Cannon C."/>
            <person name="Castanera R."/>
            <person name="Culley D."/>
            <person name="Daum C."/>
            <person name="Ezra D."/>
            <person name="Gonzalez J."/>
            <person name="Henrissat B."/>
            <person name="Kuo A."/>
            <person name="Liang C."/>
            <person name="Lipzen A."/>
            <person name="Lutzoni F."/>
            <person name="Magnuson J."/>
            <person name="Mondo S."/>
            <person name="Nolan M."/>
            <person name="Ohm R."/>
            <person name="Pangilinan J."/>
            <person name="Park H.-J."/>
            <person name="Ramirez L."/>
            <person name="Alfaro M."/>
            <person name="Sun H."/>
            <person name="Tritt A."/>
            <person name="Yoshinaga Y."/>
            <person name="Zwiers L.-H."/>
            <person name="Turgeon B."/>
            <person name="Goodwin S."/>
            <person name="Spatafora J."/>
            <person name="Crous P."/>
            <person name="Grigoriev I."/>
        </authorList>
    </citation>
    <scope>NUCLEOTIDE SEQUENCE</scope>
    <source>
        <strain evidence="2">CBS 675.92</strain>
    </source>
</reference>